<reference evidence="2 4" key="1">
    <citation type="submission" date="2024-02" db="EMBL/GenBank/DDBJ databases">
        <title>Chromosome-scale genome assembly of the rough periwinkle Littorina saxatilis.</title>
        <authorList>
            <person name="De Jode A."/>
            <person name="Faria R."/>
            <person name="Formenti G."/>
            <person name="Sims Y."/>
            <person name="Smith T.P."/>
            <person name="Tracey A."/>
            <person name="Wood J.M.D."/>
            <person name="Zagrodzka Z.B."/>
            <person name="Johannesson K."/>
            <person name="Butlin R.K."/>
            <person name="Leder E.H."/>
        </authorList>
    </citation>
    <scope>NUCLEOTIDE SEQUENCE [LARGE SCALE GENOMIC DNA]</scope>
    <source>
        <strain evidence="2">Snail1</strain>
        <tissue evidence="2">Muscle</tissue>
    </source>
</reference>
<evidence type="ECO:0000313" key="4">
    <source>
        <dbReference type="Proteomes" id="UP001374579"/>
    </source>
</evidence>
<name>A0AAN9AW39_9CAEN</name>
<accession>A0AAN9AW39</accession>
<evidence type="ECO:0000313" key="3">
    <source>
        <dbReference type="EMBL" id="KAK7101500.1"/>
    </source>
</evidence>
<dbReference type="Proteomes" id="UP001374579">
    <property type="component" value="Unassembled WGS sequence"/>
</dbReference>
<sequence>MAYTSKLVVCPDCGIQPVRGVERARDVLKNLTAVQGFLHLRTADNWGGDIAQLVARWICIQLAAVSVSSIPGSAEIYFRVNFVCRPSSVSELPPVYTTLGVHVKDPTIDKRVFPGKIALAQLIIVYLYPCDLE</sequence>
<keyword evidence="4" id="KW-1185">Reference proteome</keyword>
<protein>
    <submittedName>
        <fullName evidence="2">Uncharacterized protein</fullName>
    </submittedName>
</protein>
<evidence type="ECO:0000313" key="1">
    <source>
        <dbReference type="EMBL" id="KAK7089238.1"/>
    </source>
</evidence>
<dbReference type="EMBL" id="JBAMIC010000010">
    <property type="protein sequence ID" value="KAK7101500.1"/>
    <property type="molecule type" value="Genomic_DNA"/>
</dbReference>
<evidence type="ECO:0000313" key="2">
    <source>
        <dbReference type="EMBL" id="KAK7094485.1"/>
    </source>
</evidence>
<dbReference type="EMBL" id="JBAMIC010002462">
    <property type="protein sequence ID" value="KAK7089238.1"/>
    <property type="molecule type" value="Genomic_DNA"/>
</dbReference>
<dbReference type="AlphaFoldDB" id="A0AAN9AW39"/>
<proteinExistence type="predicted"/>
<organism evidence="2 4">
    <name type="scientific">Littorina saxatilis</name>
    <dbReference type="NCBI Taxonomy" id="31220"/>
    <lineage>
        <taxon>Eukaryota</taxon>
        <taxon>Metazoa</taxon>
        <taxon>Spiralia</taxon>
        <taxon>Lophotrochozoa</taxon>
        <taxon>Mollusca</taxon>
        <taxon>Gastropoda</taxon>
        <taxon>Caenogastropoda</taxon>
        <taxon>Littorinimorpha</taxon>
        <taxon>Littorinoidea</taxon>
        <taxon>Littorinidae</taxon>
        <taxon>Littorina</taxon>
    </lineage>
</organism>
<gene>
    <name evidence="2" type="ORF">V1264_006042</name>
    <name evidence="3" type="ORF">V1264_019875</name>
    <name evidence="1" type="ORF">V1264_024183</name>
</gene>
<dbReference type="EMBL" id="JBAMIC010000018">
    <property type="protein sequence ID" value="KAK7094485.1"/>
    <property type="molecule type" value="Genomic_DNA"/>
</dbReference>
<comment type="caution">
    <text evidence="2">The sequence shown here is derived from an EMBL/GenBank/DDBJ whole genome shotgun (WGS) entry which is preliminary data.</text>
</comment>